<dbReference type="Proteomes" id="UP000607653">
    <property type="component" value="Unassembled WGS sequence"/>
</dbReference>
<comment type="caution">
    <text evidence="1">The sequence shown here is derived from an EMBL/GenBank/DDBJ whole genome shotgun (WGS) entry which is preliminary data.</text>
</comment>
<gene>
    <name evidence="1" type="ORF">HUJ06_009843</name>
    <name evidence="2" type="ORF">HUJ06_009850</name>
</gene>
<proteinExistence type="predicted"/>
<sequence length="30" mass="3552">MVFFFFFYDFSPVCPVNGRMGENRSSNSRL</sequence>
<evidence type="ECO:0000313" key="3">
    <source>
        <dbReference type="Proteomes" id="UP000607653"/>
    </source>
</evidence>
<dbReference type="EMBL" id="DUZY01000003">
    <property type="protein sequence ID" value="DAD30992.1"/>
    <property type="molecule type" value="Genomic_DNA"/>
</dbReference>
<accession>A0A822YF00</accession>
<evidence type="ECO:0000313" key="1">
    <source>
        <dbReference type="EMBL" id="DAD30992.1"/>
    </source>
</evidence>
<protein>
    <submittedName>
        <fullName evidence="1">Uncharacterized protein</fullName>
    </submittedName>
</protein>
<dbReference type="AlphaFoldDB" id="A0A822YF00"/>
<reference evidence="1 3" key="1">
    <citation type="journal article" date="2020" name="Mol. Biol. Evol.">
        <title>Distinct Expression and Methylation Patterns for Genes with Different Fates following a Single Whole-Genome Duplication in Flowering Plants.</title>
        <authorList>
            <person name="Shi T."/>
            <person name="Rahmani R.S."/>
            <person name="Gugger P.F."/>
            <person name="Wang M."/>
            <person name="Li H."/>
            <person name="Zhang Y."/>
            <person name="Li Z."/>
            <person name="Wang Q."/>
            <person name="Van de Peer Y."/>
            <person name="Marchal K."/>
            <person name="Chen J."/>
        </authorList>
    </citation>
    <scope>NUCLEOTIDE SEQUENCE [LARGE SCALE GENOMIC DNA]</scope>
    <source>
        <tissue evidence="1">Leaf</tissue>
    </source>
</reference>
<keyword evidence="3" id="KW-1185">Reference proteome</keyword>
<name>A0A822YF00_NELNU</name>
<evidence type="ECO:0000313" key="2">
    <source>
        <dbReference type="EMBL" id="DAD30999.1"/>
    </source>
</evidence>
<dbReference type="EMBL" id="DUZY01000003">
    <property type="protein sequence ID" value="DAD30999.1"/>
    <property type="molecule type" value="Genomic_DNA"/>
</dbReference>
<organism evidence="1 3">
    <name type="scientific">Nelumbo nucifera</name>
    <name type="common">Sacred lotus</name>
    <dbReference type="NCBI Taxonomy" id="4432"/>
    <lineage>
        <taxon>Eukaryota</taxon>
        <taxon>Viridiplantae</taxon>
        <taxon>Streptophyta</taxon>
        <taxon>Embryophyta</taxon>
        <taxon>Tracheophyta</taxon>
        <taxon>Spermatophyta</taxon>
        <taxon>Magnoliopsida</taxon>
        <taxon>Proteales</taxon>
        <taxon>Nelumbonaceae</taxon>
        <taxon>Nelumbo</taxon>
    </lineage>
</organism>